<proteinExistence type="predicted"/>
<comment type="caution">
    <text evidence="2">The sequence shown here is derived from an EMBL/GenBank/DDBJ whole genome shotgun (WGS) entry which is preliminary data.</text>
</comment>
<feature type="domain" description="SnoaL-like" evidence="1">
    <location>
        <begin position="12"/>
        <end position="113"/>
    </location>
</feature>
<dbReference type="OrthoDB" id="1115105at2"/>
<evidence type="ECO:0000259" key="1">
    <source>
        <dbReference type="Pfam" id="PF12680"/>
    </source>
</evidence>
<dbReference type="eggNOG" id="COG3631">
    <property type="taxonomic scope" value="Bacteria"/>
</dbReference>
<protein>
    <submittedName>
        <fullName evidence="2">Transcriptional regulator</fullName>
    </submittedName>
</protein>
<evidence type="ECO:0000313" key="2">
    <source>
        <dbReference type="EMBL" id="EWC40085.1"/>
    </source>
</evidence>
<dbReference type="Gene3D" id="3.10.450.50">
    <property type="match status" value="1"/>
</dbReference>
<accession>A0A061JNY7</accession>
<organism evidence="2 3">
    <name type="scientific">Stutzerimonas stutzeri KOS6</name>
    <dbReference type="NCBI Taxonomy" id="1218352"/>
    <lineage>
        <taxon>Bacteria</taxon>
        <taxon>Pseudomonadati</taxon>
        <taxon>Pseudomonadota</taxon>
        <taxon>Gammaproteobacteria</taxon>
        <taxon>Pseudomonadales</taxon>
        <taxon>Pseudomonadaceae</taxon>
        <taxon>Stutzerimonas</taxon>
    </lineage>
</organism>
<gene>
    <name evidence="2" type="ORF">B597_016790</name>
</gene>
<sequence>MSSFLHRFASDFASLDATNLERLADLYSADVHFTDPLHEVRGLDELQRYFSELYASVQQLHFEFIGHDQVCEGQGYLRWIMSYRHPRLNGGALISLEGCSLLRWNAEGKVERHLDYFDAGALIYQHVPLLGTAIRWLQRRLA</sequence>
<dbReference type="InterPro" id="IPR032710">
    <property type="entry name" value="NTF2-like_dom_sf"/>
</dbReference>
<dbReference type="RefSeq" id="WP_024162292.1">
    <property type="nucleotide sequence ID" value="NZ_KK020676.1"/>
</dbReference>
<evidence type="ECO:0000313" key="3">
    <source>
        <dbReference type="Proteomes" id="UP000026923"/>
    </source>
</evidence>
<dbReference type="Pfam" id="PF12680">
    <property type="entry name" value="SnoaL_2"/>
    <property type="match status" value="1"/>
</dbReference>
<dbReference type="HOGENOM" id="CLU_122429_0_0_6"/>
<dbReference type="InterPro" id="IPR037401">
    <property type="entry name" value="SnoaL-like"/>
</dbReference>
<dbReference type="EMBL" id="AMCZ02000025">
    <property type="protein sequence ID" value="EWC40085.1"/>
    <property type="molecule type" value="Genomic_DNA"/>
</dbReference>
<dbReference type="AlphaFoldDB" id="A0A061JNY7"/>
<reference evidence="2 3" key="1">
    <citation type="journal article" date="2013" name="Genome Announc.">
        <title>Draft Genome of the Nitrogen-Fixing Bacterium Pseudomonas stutzeri Strain KOS6 Isolated from Industrial Hydrocarbon Sludge.</title>
        <authorList>
            <person name="Grigoryeva T.V."/>
            <person name="Laikov A.V."/>
            <person name="Naumova R.P."/>
            <person name="Manolov A.I."/>
            <person name="Larin A.K."/>
            <person name="Karpova I.Y."/>
            <person name="Semashko T.A."/>
            <person name="Alexeev D.G."/>
            <person name="Kostryukova E.S."/>
            <person name="Muller R."/>
            <person name="Govorun V.M."/>
        </authorList>
    </citation>
    <scope>NUCLEOTIDE SEQUENCE [LARGE SCALE GENOMIC DNA]</scope>
    <source>
        <strain evidence="2 3">KOS6</strain>
    </source>
</reference>
<dbReference type="Proteomes" id="UP000026923">
    <property type="component" value="Unassembled WGS sequence"/>
</dbReference>
<dbReference type="SUPFAM" id="SSF54427">
    <property type="entry name" value="NTF2-like"/>
    <property type="match status" value="1"/>
</dbReference>
<name>A0A061JNY7_STUST</name>